<dbReference type="InterPro" id="IPR010350">
    <property type="entry name" value="Aim32/Apd1-like_bac"/>
</dbReference>
<evidence type="ECO:0008006" key="3">
    <source>
        <dbReference type="Google" id="ProtNLM"/>
    </source>
</evidence>
<evidence type="ECO:0000313" key="2">
    <source>
        <dbReference type="Proteomes" id="UP000295818"/>
    </source>
</evidence>
<dbReference type="SUPFAM" id="SSF52833">
    <property type="entry name" value="Thioredoxin-like"/>
    <property type="match status" value="1"/>
</dbReference>
<dbReference type="RefSeq" id="WP_199240068.1">
    <property type="nucleotide sequence ID" value="NZ_SLWM01000014.1"/>
</dbReference>
<accession>A0ABY2BDT7</accession>
<protein>
    <recommendedName>
        <fullName evidence="3">Sucrase/ferredoxin-like protein</fullName>
    </recommendedName>
</protein>
<dbReference type="CDD" id="cd03062">
    <property type="entry name" value="TRX_Fd_Sucrase"/>
    <property type="match status" value="1"/>
</dbReference>
<proteinExistence type="predicted"/>
<comment type="caution">
    <text evidence="1">The sequence shown here is derived from an EMBL/GenBank/DDBJ whole genome shotgun (WGS) entry which is preliminary data.</text>
</comment>
<keyword evidence="2" id="KW-1185">Reference proteome</keyword>
<name>A0ABY2BDT7_9ACTN</name>
<evidence type="ECO:0000313" key="1">
    <source>
        <dbReference type="EMBL" id="TCO17369.1"/>
    </source>
</evidence>
<reference evidence="1 2" key="1">
    <citation type="journal article" date="2015" name="Stand. Genomic Sci.">
        <title>Genomic Encyclopedia of Bacterial and Archaeal Type Strains, Phase III: the genomes of soil and plant-associated and newly described type strains.</title>
        <authorList>
            <person name="Whitman W.B."/>
            <person name="Woyke T."/>
            <person name="Klenk H.P."/>
            <person name="Zhou Y."/>
            <person name="Lilburn T.G."/>
            <person name="Beck B.J."/>
            <person name="De Vos P."/>
            <person name="Vandamme P."/>
            <person name="Eisen J.A."/>
            <person name="Garrity G."/>
            <person name="Hugenholtz P."/>
            <person name="Kyrpides N.C."/>
        </authorList>
    </citation>
    <scope>NUCLEOTIDE SEQUENCE [LARGE SCALE GENOMIC DNA]</scope>
    <source>
        <strain evidence="1 2">VKM Ac-2538</strain>
    </source>
</reference>
<dbReference type="Gene3D" id="3.40.30.10">
    <property type="entry name" value="Glutaredoxin"/>
    <property type="match status" value="1"/>
</dbReference>
<organism evidence="1 2">
    <name type="scientific">Kribbella orskensis</name>
    <dbReference type="NCBI Taxonomy" id="2512216"/>
    <lineage>
        <taxon>Bacteria</taxon>
        <taxon>Bacillati</taxon>
        <taxon>Actinomycetota</taxon>
        <taxon>Actinomycetes</taxon>
        <taxon>Propionibacteriales</taxon>
        <taxon>Kribbellaceae</taxon>
        <taxon>Kribbella</taxon>
    </lineage>
</organism>
<dbReference type="Proteomes" id="UP000295818">
    <property type="component" value="Unassembled WGS sequence"/>
</dbReference>
<dbReference type="PIRSF" id="PIRSF035042">
    <property type="entry name" value="UCP035042_thirdx"/>
    <property type="match status" value="1"/>
</dbReference>
<sequence length="313" mass="32730">MSARIDATGAPGLCSAICRQLQEPLPGSAIVAAGWLVVEQPGPWGAKAPTQSHLDPDFGAGIDAAAKKADLRFGLIRSPGKHADAVPRAHQVYVACTLQGRTWLLGGSVNDPKQLDSLDLDAVSRGDLDAVVASLPELSPVTEPVLLVCTNGKRDECCALLGRPIVAAMAALAPGRVWESNHLGGHRFAPTATLLPAGTMYGHLDLETAKAILTAADRGEMVLDNLRGRSTWTKRGQVAEIAVRTLIGEAALDAVSVIAEDLATVTVGHTDGRAWTVQVTSETADPPRPESCGKEPFAMSILRAGTITPGLPR</sequence>
<dbReference type="EMBL" id="SLWM01000014">
    <property type="protein sequence ID" value="TCO17369.1"/>
    <property type="molecule type" value="Genomic_DNA"/>
</dbReference>
<dbReference type="InterPro" id="IPR009737">
    <property type="entry name" value="Aim32/Apd1-like"/>
</dbReference>
<gene>
    <name evidence="1" type="ORF">EV644_11417</name>
</gene>
<dbReference type="Pfam" id="PF06999">
    <property type="entry name" value="Suc_Fer-like"/>
    <property type="match status" value="1"/>
</dbReference>
<dbReference type="InterPro" id="IPR036249">
    <property type="entry name" value="Thioredoxin-like_sf"/>
</dbReference>